<keyword evidence="4" id="KW-0150">Chloroplast</keyword>
<evidence type="ECO:0000256" key="3">
    <source>
        <dbReference type="ARBA" id="ARBA00021456"/>
    </source>
</evidence>
<sequence>MDSSMCSSAPDPEMWIIQGTLAWRTPPVRTGVRSNVDPTFDSLVGSGRSGGDHHGSSLLENPYIPYQCMDSYLSSTGLKKDLRVSRVGPGGSLKAFFFLLIGVISQRLAVEEGGNKHTWRAQYNGELYAAFGKDESLPKRNLLILSQLDGPAAPGKRIEEASDSFMHAPLGSGGYSSNQSGDLRGGGLPCGGCQRFESAYLQLVNLADTKLYDSTQFFRFGGSIYDLSFMDVDKIHPFSSTLGWHSLKVKGEVQTRKGLRWIPRHPETRKGV</sequence>
<dbReference type="Proteomes" id="UP001187471">
    <property type="component" value="Unassembled WGS sequence"/>
</dbReference>
<comment type="subcellular location">
    <subcellularLocation>
        <location evidence="1">Plastid</location>
        <location evidence="1">Chloroplast</location>
    </subcellularLocation>
</comment>
<evidence type="ECO:0000256" key="4">
    <source>
        <dbReference type="ARBA" id="ARBA00022528"/>
    </source>
</evidence>
<evidence type="ECO:0000313" key="6">
    <source>
        <dbReference type="EMBL" id="KAK2968193.1"/>
    </source>
</evidence>
<organism evidence="6 7">
    <name type="scientific">Escallonia rubra</name>
    <dbReference type="NCBI Taxonomy" id="112253"/>
    <lineage>
        <taxon>Eukaryota</taxon>
        <taxon>Viridiplantae</taxon>
        <taxon>Streptophyta</taxon>
        <taxon>Embryophyta</taxon>
        <taxon>Tracheophyta</taxon>
        <taxon>Spermatophyta</taxon>
        <taxon>Magnoliopsida</taxon>
        <taxon>eudicotyledons</taxon>
        <taxon>Gunneridae</taxon>
        <taxon>Pentapetalae</taxon>
        <taxon>asterids</taxon>
        <taxon>campanulids</taxon>
        <taxon>Escalloniales</taxon>
        <taxon>Escalloniaceae</taxon>
        <taxon>Escallonia</taxon>
    </lineage>
</organism>
<dbReference type="AlphaFoldDB" id="A0AA88QEP0"/>
<evidence type="ECO:0000313" key="7">
    <source>
        <dbReference type="Proteomes" id="UP001187471"/>
    </source>
</evidence>
<reference evidence="6" key="1">
    <citation type="submission" date="2022-12" db="EMBL/GenBank/DDBJ databases">
        <title>Draft genome assemblies for two species of Escallonia (Escalloniales).</title>
        <authorList>
            <person name="Chanderbali A."/>
            <person name="Dervinis C."/>
            <person name="Anghel I."/>
            <person name="Soltis D."/>
            <person name="Soltis P."/>
            <person name="Zapata F."/>
        </authorList>
    </citation>
    <scope>NUCLEOTIDE SEQUENCE</scope>
    <source>
        <strain evidence="6">UCBG92.1500</strain>
        <tissue evidence="6">Leaf</tissue>
    </source>
</reference>
<dbReference type="PANTHER" id="PTHR34890">
    <property type="entry name" value="ORF16-LACZ FUSION PROTEIN-RELATED"/>
    <property type="match status" value="1"/>
</dbReference>
<proteinExistence type="inferred from homology"/>
<keyword evidence="7" id="KW-1185">Reference proteome</keyword>
<evidence type="ECO:0000256" key="5">
    <source>
        <dbReference type="ARBA" id="ARBA00022640"/>
    </source>
</evidence>
<comment type="similarity">
    <text evidence="2">Belongs to the ycf68 family.</text>
</comment>
<keyword evidence="5" id="KW-0934">Plastid</keyword>
<feature type="non-terminal residue" evidence="6">
    <location>
        <position position="1"/>
    </location>
</feature>
<evidence type="ECO:0000256" key="2">
    <source>
        <dbReference type="ARBA" id="ARBA00007638"/>
    </source>
</evidence>
<protein>
    <recommendedName>
        <fullName evidence="3">Uncharacterized protein ycf68</fullName>
    </recommendedName>
</protein>
<name>A0AA88QEP0_9ASTE</name>
<comment type="caution">
    <text evidence="6">The sequence shown here is derived from an EMBL/GenBank/DDBJ whole genome shotgun (WGS) entry which is preliminary data.</text>
</comment>
<gene>
    <name evidence="6" type="ORF">RJ640_018286</name>
</gene>
<dbReference type="InterPro" id="IPR022546">
    <property type="entry name" value="Uncharacterised_Ycf68"/>
</dbReference>
<dbReference type="GO" id="GO:0009507">
    <property type="term" value="C:chloroplast"/>
    <property type="evidence" value="ECO:0007669"/>
    <property type="project" value="UniProtKB-SubCell"/>
</dbReference>
<accession>A0AA88QEP0</accession>
<evidence type="ECO:0000256" key="1">
    <source>
        <dbReference type="ARBA" id="ARBA00004229"/>
    </source>
</evidence>
<dbReference type="EMBL" id="JAVXUO010002935">
    <property type="protein sequence ID" value="KAK2968193.1"/>
    <property type="molecule type" value="Genomic_DNA"/>
</dbReference>
<dbReference type="Pfam" id="PF10839">
    <property type="entry name" value="DUF2647"/>
    <property type="match status" value="1"/>
</dbReference>